<evidence type="ECO:0000313" key="1">
    <source>
        <dbReference type="EMBL" id="KAL0163803.1"/>
    </source>
</evidence>
<gene>
    <name evidence="1" type="ORF">M9458_039556</name>
</gene>
<comment type="caution">
    <text evidence="1">The sequence shown here is derived from an EMBL/GenBank/DDBJ whole genome shotgun (WGS) entry which is preliminary data.</text>
</comment>
<feature type="non-terminal residue" evidence="1">
    <location>
        <position position="58"/>
    </location>
</feature>
<dbReference type="Pfam" id="PF25870">
    <property type="entry name" value="WHD_UFL1_5th"/>
    <property type="match status" value="1"/>
</dbReference>
<accession>A0ABD0NTQ3</accession>
<dbReference type="InterPro" id="IPR018611">
    <property type="entry name" value="Ufl1"/>
</dbReference>
<dbReference type="PANTHER" id="PTHR31057:SF0">
    <property type="entry name" value="E3 UFM1-PROTEIN LIGASE 1"/>
    <property type="match status" value="1"/>
</dbReference>
<keyword evidence="2" id="KW-1185">Reference proteome</keyword>
<dbReference type="Proteomes" id="UP001529510">
    <property type="component" value="Unassembled WGS sequence"/>
</dbReference>
<name>A0ABD0NTQ3_CIRMR</name>
<proteinExistence type="predicted"/>
<organism evidence="1 2">
    <name type="scientific">Cirrhinus mrigala</name>
    <name type="common">Mrigala</name>
    <dbReference type="NCBI Taxonomy" id="683832"/>
    <lineage>
        <taxon>Eukaryota</taxon>
        <taxon>Metazoa</taxon>
        <taxon>Chordata</taxon>
        <taxon>Craniata</taxon>
        <taxon>Vertebrata</taxon>
        <taxon>Euteleostomi</taxon>
        <taxon>Actinopterygii</taxon>
        <taxon>Neopterygii</taxon>
        <taxon>Teleostei</taxon>
        <taxon>Ostariophysi</taxon>
        <taxon>Cypriniformes</taxon>
        <taxon>Cyprinidae</taxon>
        <taxon>Labeoninae</taxon>
        <taxon>Labeonini</taxon>
        <taxon>Cirrhinus</taxon>
    </lineage>
</organism>
<protein>
    <submittedName>
        <fullName evidence="1">Uncharacterized protein</fullName>
    </submittedName>
</protein>
<dbReference type="PANTHER" id="PTHR31057">
    <property type="entry name" value="E3 UFM1-PROTEIN LIGASE 1"/>
    <property type="match status" value="1"/>
</dbReference>
<reference evidence="1 2" key="1">
    <citation type="submission" date="2024-05" db="EMBL/GenBank/DDBJ databases">
        <title>Genome sequencing and assembly of Indian major carp, Cirrhinus mrigala (Hamilton, 1822).</title>
        <authorList>
            <person name="Mohindra V."/>
            <person name="Chowdhury L.M."/>
            <person name="Lal K."/>
            <person name="Jena J.K."/>
        </authorList>
    </citation>
    <scope>NUCLEOTIDE SEQUENCE [LARGE SCALE GENOMIC DNA]</scope>
    <source>
        <strain evidence="1">CM1030</strain>
        <tissue evidence="1">Blood</tissue>
    </source>
</reference>
<dbReference type="EMBL" id="JAMKFB020000020">
    <property type="protein sequence ID" value="KAL0163803.1"/>
    <property type="molecule type" value="Genomic_DNA"/>
</dbReference>
<dbReference type="AlphaFoldDB" id="A0ABD0NTQ3"/>
<sequence length="58" mass="6438">FDALTRLGIPDPVNYIKKRFKSSKLLFLKSACVGKAIVDQLEASVEEAINSATWVDLQ</sequence>
<evidence type="ECO:0000313" key="2">
    <source>
        <dbReference type="Proteomes" id="UP001529510"/>
    </source>
</evidence>
<feature type="non-terminal residue" evidence="1">
    <location>
        <position position="1"/>
    </location>
</feature>